<evidence type="ECO:0000313" key="1">
    <source>
        <dbReference type="EMBL" id="TXC04022.1"/>
    </source>
</evidence>
<sequence length="55" mass="6268">MDQPSGKGLSETQLCNRDDLRVWDRRLYCLLQGQTRRCSQRRCPVSLGRLGSGNS</sequence>
<gene>
    <name evidence="1" type="ORF">FocTR4_00000994</name>
</gene>
<dbReference type="EMBL" id="VMNF01000007">
    <property type="protein sequence ID" value="TXC04022.1"/>
    <property type="molecule type" value="Genomic_DNA"/>
</dbReference>
<dbReference type="Proteomes" id="UP000321331">
    <property type="component" value="Unassembled WGS sequence"/>
</dbReference>
<accession>A0A5C6SZM0</accession>
<dbReference type="AlphaFoldDB" id="A0A5C6SZM0"/>
<proteinExistence type="predicted"/>
<reference evidence="1 2" key="1">
    <citation type="submission" date="2019-07" db="EMBL/GenBank/DDBJ databases">
        <title>The First High-Quality Draft Genome Sequence of the Causal Agent of the Current Panama Disease Epidemic.</title>
        <authorList>
            <person name="Warmington R.J."/>
            <person name="Kay W."/>
            <person name="Jeffries A."/>
            <person name="Bebber D."/>
            <person name="Moore K."/>
            <person name="Studholme D.J."/>
        </authorList>
    </citation>
    <scope>NUCLEOTIDE SEQUENCE [LARGE SCALE GENOMIC DNA]</scope>
    <source>
        <strain evidence="1 2">TR4</strain>
    </source>
</reference>
<name>A0A5C6SZM0_FUSOC</name>
<organism evidence="1 2">
    <name type="scientific">Fusarium oxysporum f. sp. cubense</name>
    <dbReference type="NCBI Taxonomy" id="61366"/>
    <lineage>
        <taxon>Eukaryota</taxon>
        <taxon>Fungi</taxon>
        <taxon>Dikarya</taxon>
        <taxon>Ascomycota</taxon>
        <taxon>Pezizomycotina</taxon>
        <taxon>Sordariomycetes</taxon>
        <taxon>Hypocreomycetidae</taxon>
        <taxon>Hypocreales</taxon>
        <taxon>Nectriaceae</taxon>
        <taxon>Fusarium</taxon>
        <taxon>Fusarium oxysporum species complex</taxon>
    </lineage>
</organism>
<comment type="caution">
    <text evidence="1">The sequence shown here is derived from an EMBL/GenBank/DDBJ whole genome shotgun (WGS) entry which is preliminary data.</text>
</comment>
<evidence type="ECO:0000313" key="2">
    <source>
        <dbReference type="Proteomes" id="UP000321331"/>
    </source>
</evidence>
<protein>
    <submittedName>
        <fullName evidence="1">Uncharacterized protein</fullName>
    </submittedName>
</protein>